<evidence type="ECO:0000256" key="2">
    <source>
        <dbReference type="ARBA" id="ARBA00022659"/>
    </source>
</evidence>
<dbReference type="PROSITE" id="PS50923">
    <property type="entry name" value="SUSHI"/>
    <property type="match status" value="1"/>
</dbReference>
<gene>
    <name evidence="8" type="ORF">GDO81_017937</name>
</gene>
<comment type="caution">
    <text evidence="5">Lacks conserved residue(s) required for the propagation of feature annotation.</text>
</comment>
<dbReference type="SMART" id="SM00032">
    <property type="entry name" value="CCP"/>
    <property type="match status" value="2"/>
</dbReference>
<name>A0AAV7A3N5_ENGPU</name>
<dbReference type="FunFam" id="2.10.70.10:FF:000026">
    <property type="entry name" value="Complement inhibitory factor H"/>
    <property type="match status" value="1"/>
</dbReference>
<proteinExistence type="predicted"/>
<dbReference type="SUPFAM" id="SSF57535">
    <property type="entry name" value="Complement control module/SCR domain"/>
    <property type="match status" value="2"/>
</dbReference>
<organism evidence="8 9">
    <name type="scientific">Engystomops pustulosus</name>
    <name type="common">Tungara frog</name>
    <name type="synonym">Physalaemus pustulosus</name>
    <dbReference type="NCBI Taxonomy" id="76066"/>
    <lineage>
        <taxon>Eukaryota</taxon>
        <taxon>Metazoa</taxon>
        <taxon>Chordata</taxon>
        <taxon>Craniata</taxon>
        <taxon>Vertebrata</taxon>
        <taxon>Euteleostomi</taxon>
        <taxon>Amphibia</taxon>
        <taxon>Batrachia</taxon>
        <taxon>Anura</taxon>
        <taxon>Neobatrachia</taxon>
        <taxon>Hyloidea</taxon>
        <taxon>Leptodactylidae</taxon>
        <taxon>Leiuperinae</taxon>
        <taxon>Engystomops</taxon>
    </lineage>
</organism>
<evidence type="ECO:0000256" key="5">
    <source>
        <dbReference type="PROSITE-ProRule" id="PRU00302"/>
    </source>
</evidence>
<reference evidence="8" key="1">
    <citation type="thesis" date="2020" institute="ProQuest LLC" country="789 East Eisenhower Parkway, Ann Arbor, MI, USA">
        <title>Comparative Genomics and Chromosome Evolution.</title>
        <authorList>
            <person name="Mudd A.B."/>
        </authorList>
    </citation>
    <scope>NUCLEOTIDE SEQUENCE</scope>
    <source>
        <strain evidence="8">237g6f4</strain>
        <tissue evidence="8">Blood</tissue>
    </source>
</reference>
<protein>
    <recommendedName>
        <fullName evidence="7">Sushi domain-containing protein</fullName>
    </recommendedName>
</protein>
<dbReference type="PANTHER" id="PTHR45785:SF2">
    <property type="entry name" value="COMPLEMENT FACTOR H-RELATED"/>
    <property type="match status" value="1"/>
</dbReference>
<dbReference type="Gene3D" id="2.10.70.10">
    <property type="entry name" value="Complement Module, domain 1"/>
    <property type="match status" value="2"/>
</dbReference>
<dbReference type="AlphaFoldDB" id="A0AAV7A3N5"/>
<dbReference type="EMBL" id="WNYA01000009">
    <property type="protein sequence ID" value="KAG8556156.1"/>
    <property type="molecule type" value="Genomic_DNA"/>
</dbReference>
<evidence type="ECO:0000256" key="4">
    <source>
        <dbReference type="ARBA" id="ARBA00023157"/>
    </source>
</evidence>
<dbReference type="PANTHER" id="PTHR45785">
    <property type="entry name" value="COMPLEMENT FACTOR H-RELATED"/>
    <property type="match status" value="1"/>
</dbReference>
<dbReference type="Pfam" id="PF00084">
    <property type="entry name" value="Sushi"/>
    <property type="match status" value="1"/>
</dbReference>
<evidence type="ECO:0000313" key="9">
    <source>
        <dbReference type="Proteomes" id="UP000824782"/>
    </source>
</evidence>
<dbReference type="InterPro" id="IPR051503">
    <property type="entry name" value="ComplSys_Reg/VirEntry_Med"/>
</dbReference>
<evidence type="ECO:0000313" key="8">
    <source>
        <dbReference type="EMBL" id="KAG8556156.1"/>
    </source>
</evidence>
<comment type="subcellular location">
    <subcellularLocation>
        <location evidence="1">Virion</location>
    </subcellularLocation>
</comment>
<evidence type="ECO:0000256" key="6">
    <source>
        <dbReference type="SAM" id="MobiDB-lite"/>
    </source>
</evidence>
<feature type="region of interest" description="Disordered" evidence="6">
    <location>
        <begin position="1"/>
        <end position="25"/>
    </location>
</feature>
<dbReference type="InterPro" id="IPR000436">
    <property type="entry name" value="Sushi_SCR_CCP_dom"/>
</dbReference>
<evidence type="ECO:0000256" key="3">
    <source>
        <dbReference type="ARBA" id="ARBA00022729"/>
    </source>
</evidence>
<dbReference type="InterPro" id="IPR035976">
    <property type="entry name" value="Sushi/SCR/CCP_sf"/>
</dbReference>
<comment type="caution">
    <text evidence="8">The sequence shown here is derived from an EMBL/GenBank/DDBJ whole genome shotgun (WGS) entry which is preliminary data.</text>
</comment>
<evidence type="ECO:0000259" key="7">
    <source>
        <dbReference type="PROSITE" id="PS50923"/>
    </source>
</evidence>
<dbReference type="Proteomes" id="UP000824782">
    <property type="component" value="Unassembled WGS sequence"/>
</dbReference>
<evidence type="ECO:0000256" key="1">
    <source>
        <dbReference type="ARBA" id="ARBA00004328"/>
    </source>
</evidence>
<accession>A0AAV7A3N5</accession>
<keyword evidence="2 5" id="KW-0768">Sushi</keyword>
<feature type="domain" description="Sushi" evidence="7">
    <location>
        <begin position="23"/>
        <end position="81"/>
    </location>
</feature>
<feature type="disulfide bond" evidence="5">
    <location>
        <begin position="25"/>
        <end position="68"/>
    </location>
</feature>
<sequence>MSPHAVNWASSQHPGSQRLGIGSQCGPPPHVQYGDTLEIRKSAYKSGETVTYKCPQYYKLQGESKVKCENGVWDKAPECIEPCTAKEKDMKENNIKLRHFLDKKLYSEHGDVIEFQCVSGFGVPTDTKMRIYCQRGKLEYPKCYKRGNCQNMQKTI</sequence>
<keyword evidence="9" id="KW-1185">Reference proteome</keyword>
<dbReference type="CDD" id="cd00033">
    <property type="entry name" value="CCP"/>
    <property type="match status" value="1"/>
</dbReference>
<keyword evidence="4 5" id="KW-1015">Disulfide bond</keyword>
<keyword evidence="3" id="KW-0732">Signal</keyword>